<evidence type="ECO:0000256" key="4">
    <source>
        <dbReference type="ARBA" id="ARBA00022782"/>
    </source>
</evidence>
<dbReference type="SUPFAM" id="SSF101690">
    <property type="entry name" value="PAZ domain"/>
    <property type="match status" value="1"/>
</dbReference>
<comment type="subcellular location">
    <subcellularLocation>
        <location evidence="1">Cytoplasm</location>
    </subcellularLocation>
</comment>
<dbReference type="GO" id="GO:0003723">
    <property type="term" value="F:RNA binding"/>
    <property type="evidence" value="ECO:0007669"/>
    <property type="project" value="UniProtKB-KW"/>
</dbReference>
<dbReference type="RefSeq" id="XP_052126247.1">
    <property type="nucleotide sequence ID" value="XM_052270287.1"/>
</dbReference>
<evidence type="ECO:0000256" key="2">
    <source>
        <dbReference type="ARBA" id="ARBA00022473"/>
    </source>
</evidence>
<comment type="similarity">
    <text evidence="7">Belongs to the argonaute family. Piwi subfamily.</text>
</comment>
<dbReference type="Gene3D" id="3.40.50.2300">
    <property type="match status" value="1"/>
</dbReference>
<feature type="compositionally biased region" description="Basic and acidic residues" evidence="8">
    <location>
        <begin position="126"/>
        <end position="139"/>
    </location>
</feature>
<name>A0A9C6U9X9_FRAOC</name>
<keyword evidence="5" id="KW-0694">RNA-binding</keyword>
<evidence type="ECO:0000256" key="7">
    <source>
        <dbReference type="ARBA" id="ARBA00038291"/>
    </source>
</evidence>
<dbReference type="CDD" id="cd04658">
    <property type="entry name" value="Piwi_piwi-like_Euk"/>
    <property type="match status" value="1"/>
</dbReference>
<dbReference type="GO" id="GO:0140965">
    <property type="term" value="P:secondary piRNA processing"/>
    <property type="evidence" value="ECO:0007669"/>
    <property type="project" value="UniProtKB-ARBA"/>
</dbReference>
<organism evidence="11 12">
    <name type="scientific">Frankliniella occidentalis</name>
    <name type="common">Western flower thrips</name>
    <name type="synonym">Euthrips occidentalis</name>
    <dbReference type="NCBI Taxonomy" id="133901"/>
    <lineage>
        <taxon>Eukaryota</taxon>
        <taxon>Metazoa</taxon>
        <taxon>Ecdysozoa</taxon>
        <taxon>Arthropoda</taxon>
        <taxon>Hexapoda</taxon>
        <taxon>Insecta</taxon>
        <taxon>Pterygota</taxon>
        <taxon>Neoptera</taxon>
        <taxon>Paraneoptera</taxon>
        <taxon>Thysanoptera</taxon>
        <taxon>Terebrantia</taxon>
        <taxon>Thripoidea</taxon>
        <taxon>Thripidae</taxon>
        <taxon>Frankliniella</taxon>
    </lineage>
</organism>
<dbReference type="InterPro" id="IPR036085">
    <property type="entry name" value="PAZ_dom_sf"/>
</dbReference>
<dbReference type="InterPro" id="IPR003165">
    <property type="entry name" value="Piwi"/>
</dbReference>
<dbReference type="Pfam" id="PF02170">
    <property type="entry name" value="PAZ"/>
    <property type="match status" value="1"/>
</dbReference>
<dbReference type="InterPro" id="IPR012337">
    <property type="entry name" value="RNaseH-like_sf"/>
</dbReference>
<evidence type="ECO:0000256" key="8">
    <source>
        <dbReference type="SAM" id="MobiDB-lite"/>
    </source>
</evidence>
<dbReference type="InterPro" id="IPR003100">
    <property type="entry name" value="PAZ_dom"/>
</dbReference>
<gene>
    <name evidence="12" type="primary">LOC113209568</name>
</gene>
<dbReference type="InterPro" id="IPR036397">
    <property type="entry name" value="RNaseH_sf"/>
</dbReference>
<dbReference type="SUPFAM" id="SSF53098">
    <property type="entry name" value="Ribonuclease H-like"/>
    <property type="match status" value="1"/>
</dbReference>
<keyword evidence="2" id="KW-0217">Developmental protein</keyword>
<dbReference type="GeneID" id="113209568"/>
<dbReference type="Pfam" id="PF23278">
    <property type="entry name" value="Piwi_N"/>
    <property type="match status" value="1"/>
</dbReference>
<evidence type="ECO:0000256" key="6">
    <source>
        <dbReference type="ARBA" id="ARBA00023158"/>
    </source>
</evidence>
<dbReference type="KEGG" id="foc:113209568"/>
<evidence type="ECO:0000259" key="9">
    <source>
        <dbReference type="PROSITE" id="PS50821"/>
    </source>
</evidence>
<feature type="compositionally biased region" description="Basic residues" evidence="8">
    <location>
        <begin position="1"/>
        <end position="10"/>
    </location>
</feature>
<dbReference type="PROSITE" id="PS50822">
    <property type="entry name" value="PIWI"/>
    <property type="match status" value="1"/>
</dbReference>
<dbReference type="PROSITE" id="PS50821">
    <property type="entry name" value="PAZ"/>
    <property type="match status" value="1"/>
</dbReference>
<feature type="domain" description="Piwi" evidence="10">
    <location>
        <begin position="598"/>
        <end position="887"/>
    </location>
</feature>
<keyword evidence="11" id="KW-1185">Reference proteome</keyword>
<dbReference type="SMART" id="SM00949">
    <property type="entry name" value="PAZ"/>
    <property type="match status" value="1"/>
</dbReference>
<dbReference type="CDD" id="cd02845">
    <property type="entry name" value="PAZ_piwi_like"/>
    <property type="match status" value="1"/>
</dbReference>
<dbReference type="PANTHER" id="PTHR22891">
    <property type="entry name" value="EUKARYOTIC TRANSLATION INITIATION FACTOR 2C"/>
    <property type="match status" value="1"/>
</dbReference>
<dbReference type="OrthoDB" id="445936at2759"/>
<reference evidence="12" key="1">
    <citation type="submission" date="2025-08" db="UniProtKB">
        <authorList>
            <consortium name="RefSeq"/>
        </authorList>
    </citation>
    <scope>IDENTIFICATION</scope>
</reference>
<dbReference type="FunFam" id="3.30.420.10:FF:000014">
    <property type="entry name" value="Piwi-like RNA-mediated gene silencing 1"/>
    <property type="match status" value="1"/>
</dbReference>
<feature type="domain" description="PAZ" evidence="9">
    <location>
        <begin position="323"/>
        <end position="432"/>
    </location>
</feature>
<dbReference type="GO" id="GO:0005737">
    <property type="term" value="C:cytoplasm"/>
    <property type="evidence" value="ECO:0007669"/>
    <property type="project" value="UniProtKB-SubCell"/>
</dbReference>
<keyword evidence="4" id="KW-0221">Differentiation</keyword>
<dbReference type="SMART" id="SM00950">
    <property type="entry name" value="Piwi"/>
    <property type="match status" value="1"/>
</dbReference>
<dbReference type="GO" id="GO:0030154">
    <property type="term" value="P:cell differentiation"/>
    <property type="evidence" value="ECO:0007669"/>
    <property type="project" value="UniProtKB-KW"/>
</dbReference>
<dbReference type="AlphaFoldDB" id="A0A9C6U9X9"/>
<evidence type="ECO:0000256" key="1">
    <source>
        <dbReference type="ARBA" id="ARBA00004496"/>
    </source>
</evidence>
<protein>
    <submittedName>
        <fullName evidence="12">Piwi-like protein Siwi</fullName>
    </submittedName>
</protein>
<evidence type="ECO:0000256" key="5">
    <source>
        <dbReference type="ARBA" id="ARBA00022884"/>
    </source>
</evidence>
<feature type="region of interest" description="Disordered" evidence="8">
    <location>
        <begin position="1"/>
        <end position="145"/>
    </location>
</feature>
<accession>A0A9C6U9X9</accession>
<dbReference type="Proteomes" id="UP000504606">
    <property type="component" value="Unplaced"/>
</dbReference>
<dbReference type="Gene3D" id="2.170.260.10">
    <property type="entry name" value="paz domain"/>
    <property type="match status" value="1"/>
</dbReference>
<keyword evidence="3" id="KW-0963">Cytoplasm</keyword>
<feature type="compositionally biased region" description="Low complexity" evidence="8">
    <location>
        <begin position="15"/>
        <end position="28"/>
    </location>
</feature>
<sequence length="901" mass="100153">MTGKGRGRGNKNRDATAAAPTGPGAPGASRGPSSYAQMGGGPAAAPQPATARAPAATAWGPPPGASSRATHRPQATSQPGDLPAQMQQMGLGGRPAAQPAPSGNGNGNGGHAPVGRGAMRGGRQIDIPDRAPKTRPDHLKTKKGQVVGKAVKMRFMANYFQINTVPDWVLHQYRVDISPEEDHTSTRRYLLRTHKDKLGGYLFDGTVLYTAERLVTPQNPQMTLTATSDQREGVVFTITIRHVGQVDYGDYAYIQVYNLLLRSCINALDLQLVGRDYYDAKAKIEVPEFGLELWPGYKTSIRQHEASILMCCEITFKVMRTETVYDILRNCMQQGSDYQRNFSREVVGCIVLTKYNNKTYRVDDVNWTMTPGHKFKFRDEEITFAEYMRRKYNITIKDLKQPLLVSKAKARDVRAGMTEIINLIPEVCHCTGLTDAMRENFRLMSALAIHTRVNPQQRIQKLMQFNQRLLAEKRAVDKLAEFKMTLDKNLVTMDCRVEETENIIWGGNKILGAGPRVDWTSGFRNSALLNVKHLERWVVLVSGRDKANAQSFIQCLMKTAAPMRFNIQNPQLVELRSGNAAEYPQELNKVMDTSQPQLIMCVVGGKRVDVYSAIKKKCCVDRAVPTQVMQARNLNSKGQQSIATKVAVQICCKIGGSPWSVSIPLPDLMVVGFDVCHDTTDKNKSYGAMVASLDKHMSRYFSAVTAHTSGQELSTNLALTMTQAVIKYKEVNGGKLPARIIVYRDGVGEGQIPFVFSTELECLKAALNQVYGGQEVKMAYIIVTKRINTKIFTHLGANPPPGSIIDDVITDPEKYDFFLVSQSVNQGTVNPTSYNVIYDSLNLPAERLQRLTYKMCHLYFNWSGTVRVPAPCQYAHKLAFLVGQAIHRAPQRGLEDLLYFL</sequence>
<evidence type="ECO:0000259" key="10">
    <source>
        <dbReference type="PROSITE" id="PS50822"/>
    </source>
</evidence>
<proteinExistence type="inferred from homology"/>
<dbReference type="Pfam" id="PF02171">
    <property type="entry name" value="Piwi"/>
    <property type="match status" value="1"/>
</dbReference>
<dbReference type="FunFam" id="2.170.260.10:FF:000003">
    <property type="entry name" value="Piwi-like RNA-mediated gene silencing 2"/>
    <property type="match status" value="1"/>
</dbReference>
<evidence type="ECO:0000256" key="3">
    <source>
        <dbReference type="ARBA" id="ARBA00022490"/>
    </source>
</evidence>
<feature type="compositionally biased region" description="Low complexity" evidence="8">
    <location>
        <begin position="43"/>
        <end position="59"/>
    </location>
</feature>
<dbReference type="Gene3D" id="3.30.420.10">
    <property type="entry name" value="Ribonuclease H-like superfamily/Ribonuclease H"/>
    <property type="match status" value="1"/>
</dbReference>
<evidence type="ECO:0000313" key="12">
    <source>
        <dbReference type="RefSeq" id="XP_052126247.1"/>
    </source>
</evidence>
<evidence type="ECO:0000313" key="11">
    <source>
        <dbReference type="Proteomes" id="UP000504606"/>
    </source>
</evidence>
<keyword evidence="6" id="KW-0943">RNA-mediated gene silencing</keyword>